<feature type="region of interest" description="Disordered" evidence="1">
    <location>
        <begin position="192"/>
        <end position="221"/>
    </location>
</feature>
<evidence type="ECO:0000256" key="1">
    <source>
        <dbReference type="SAM" id="MobiDB-lite"/>
    </source>
</evidence>
<evidence type="ECO:0000313" key="3">
    <source>
        <dbReference type="Proteomes" id="UP000274082"/>
    </source>
</evidence>
<feature type="compositionally biased region" description="Polar residues" evidence="1">
    <location>
        <begin position="592"/>
        <end position="602"/>
    </location>
</feature>
<evidence type="ECO:0000313" key="2">
    <source>
        <dbReference type="EMBL" id="AYU81579.1"/>
    </source>
</evidence>
<dbReference type="Proteomes" id="UP000274082">
    <property type="component" value="Chromosome 32"/>
</dbReference>
<dbReference type="VEuPathDB" id="TriTrypDB:LdCL_320008800"/>
<dbReference type="EMBL" id="CP029531">
    <property type="protein sequence ID" value="AYU81579.1"/>
    <property type="molecule type" value="Genomic_DNA"/>
</dbReference>
<organism evidence="2 3">
    <name type="scientific">Leishmania donovani</name>
    <dbReference type="NCBI Taxonomy" id="5661"/>
    <lineage>
        <taxon>Eukaryota</taxon>
        <taxon>Discoba</taxon>
        <taxon>Euglenozoa</taxon>
        <taxon>Kinetoplastea</taxon>
        <taxon>Metakinetoplastina</taxon>
        <taxon>Trypanosomatida</taxon>
        <taxon>Trypanosomatidae</taxon>
        <taxon>Leishmaniinae</taxon>
        <taxon>Leishmania</taxon>
    </lineage>
</organism>
<sequence length="671" mass="73913">MNASARAQVAAASLLPLSRGSGDTLEKDRRRQCPKLRCRAHRLLHLVDAHASSLFSSCFPSWWTFSGAFTLCRFPAPIGARALNALLPIPFPAVLLCVLARRRYAVVAHFSSLFTRTQTRLNSRHRCRYKTQTIDINQHPSASPRFAMPSAESCMCHCRASRRRRPVPQPSRPPCCCEERCTCTHYHGSGPTAPSQSFPAQSSSQGARHSGTPHGGRASHIDATAHIGPHSFRRCPVCIPEQAELQEADLLTLQQRCEEARVADRRWKSALTHVFGQRGHRGGGRNSYQSNTAEMLRRQRNSFYQRAVDDEYMARRRMLQAELDARHNEIVKTQRARETLRMEAALSNAREDRRRGCGPRACSLQRACSADPAAGARFSTPPPQRKEQPPSLPSHSKDSDHAVPPSTQPKIEYPALLPKAEKRPPPPPPPPPPPLPPTHRDRESSPQRQHRERVCSHGPAPLATCCADFHNSSAQGQWHWGWIWCPSLACHGHHPSQSPRNHVRLLPSPPACEAPMPSHDLKPTSPQTSPTTGEDAASDHAKPEKSLDCLERDVAAGVPTNPPQPSSAVSATGADCGAACRAGKGRPESVRGGSSQFRSHSATSVPLTAPRFGRKVFITDDVYCDRRARYMAQWEASGAVQRVPTSSRSPSAPLPEKTPKWRTTGNDACTE</sequence>
<feature type="region of interest" description="Disordered" evidence="1">
    <location>
        <begin position="577"/>
        <end position="602"/>
    </location>
</feature>
<feature type="region of interest" description="Disordered" evidence="1">
    <location>
        <begin position="366"/>
        <end position="455"/>
    </location>
</feature>
<keyword evidence="3" id="KW-1185">Reference proteome</keyword>
<name>A0A3Q8IGJ2_LEIDO</name>
<dbReference type="VEuPathDB" id="TriTrypDB:LdBPK_320390.1"/>
<proteinExistence type="predicted"/>
<feature type="compositionally biased region" description="Pro residues" evidence="1">
    <location>
        <begin position="425"/>
        <end position="437"/>
    </location>
</feature>
<feature type="region of interest" description="Disordered" evidence="1">
    <location>
        <begin position="636"/>
        <end position="671"/>
    </location>
</feature>
<dbReference type="VEuPathDB" id="TriTrypDB:LDHU3_32.0480"/>
<dbReference type="OrthoDB" id="266803at2759"/>
<feature type="region of interest" description="Disordered" evidence="1">
    <location>
        <begin position="493"/>
        <end position="545"/>
    </location>
</feature>
<accession>A0A3Q8IGJ2</accession>
<gene>
    <name evidence="2" type="ORF">LdCL_320008800</name>
</gene>
<feature type="compositionally biased region" description="Polar residues" evidence="1">
    <location>
        <begin position="661"/>
        <end position="671"/>
    </location>
</feature>
<reference evidence="2 3" key="1">
    <citation type="journal article" date="2018" name="Sci. Rep.">
        <title>A complete Leishmania donovani reference genome identifies novel genetic variations associated with virulence.</title>
        <authorList>
            <person name="Lypaczewski P."/>
            <person name="Hoshizaki J."/>
            <person name="Zhang W.-W."/>
            <person name="McCall L.-I."/>
            <person name="Torcivia-Rodriguez J."/>
            <person name="Simonyan V."/>
            <person name="Kaur A."/>
            <person name="Dewar K."/>
            <person name="Matlashewski G."/>
        </authorList>
    </citation>
    <scope>NUCLEOTIDE SEQUENCE [LARGE SCALE GENOMIC DNA]</scope>
    <source>
        <strain evidence="2 3">LdCL</strain>
    </source>
</reference>
<feature type="compositionally biased region" description="Low complexity" evidence="1">
    <location>
        <begin position="192"/>
        <end position="207"/>
    </location>
</feature>
<protein>
    <submittedName>
        <fullName evidence="2">Uncharacterized protein</fullName>
    </submittedName>
</protein>
<dbReference type="AlphaFoldDB" id="A0A3Q8IGJ2"/>